<keyword evidence="2 6" id="KW-0808">Transferase</keyword>
<gene>
    <name evidence="8" type="ORF">D7294_18260</name>
</gene>
<dbReference type="InterPro" id="IPR011611">
    <property type="entry name" value="PfkB_dom"/>
</dbReference>
<dbReference type="Pfam" id="PF00294">
    <property type="entry name" value="PfkB"/>
    <property type="match status" value="1"/>
</dbReference>
<dbReference type="Gene3D" id="3.40.1190.20">
    <property type="match status" value="1"/>
</dbReference>
<dbReference type="InterPro" id="IPR029056">
    <property type="entry name" value="Ribokinase-like"/>
</dbReference>
<dbReference type="SUPFAM" id="SSF53613">
    <property type="entry name" value="Ribokinase-like"/>
    <property type="match status" value="1"/>
</dbReference>
<evidence type="ECO:0000256" key="3">
    <source>
        <dbReference type="ARBA" id="ARBA00022741"/>
    </source>
</evidence>
<dbReference type="CDD" id="cd01166">
    <property type="entry name" value="KdgK"/>
    <property type="match status" value="1"/>
</dbReference>
<reference evidence="8 9" key="1">
    <citation type="journal article" date="2014" name="Int. J. Syst. Evol. Microbiol.">
        <title>Streptomyces hoynatensis sp. nov., isolated from deep marine sediment.</title>
        <authorList>
            <person name="Veyisoglu A."/>
            <person name="Sahin N."/>
        </authorList>
    </citation>
    <scope>NUCLEOTIDE SEQUENCE [LARGE SCALE GENOMIC DNA]</scope>
    <source>
        <strain evidence="8 9">KCTC 29097</strain>
    </source>
</reference>
<keyword evidence="9" id="KW-1185">Reference proteome</keyword>
<dbReference type="PROSITE" id="PS00584">
    <property type="entry name" value="PFKB_KINASES_2"/>
    <property type="match status" value="1"/>
</dbReference>
<comment type="caution">
    <text evidence="8">The sequence shown here is derived from an EMBL/GenBank/DDBJ whole genome shotgun (WGS) entry which is preliminary data.</text>
</comment>
<sequence>MLSVQAEGPLAVGGGARLTLAGAEANVAVGLARLGHRARWAGRLGADEPGRVALRALRGEGVDVAHATLDPGAPTGAMLREARVADLARVHYWRAGSAASRQRPEDLAPALAAGARMLHLTGITAALGEGPLACVREAARHGHAHGWTVVLDVNHRTRLWPAEAAAAALRPLLPHVDVLIASEDELPLVAGPEAAAEEEQVASLLGSGVREVLITRGGRGADRYAREAPGGVHAAAPAVPVRDVVGAGDAFCAGYLSGLLDGLGPAERLARATTCGAFAVATSGDWEGLPHRDELPLLHTPPGTTLR</sequence>
<protein>
    <submittedName>
        <fullName evidence="8">Sugar kinase</fullName>
    </submittedName>
</protein>
<organism evidence="8 9">
    <name type="scientific">Streptomyces hoynatensis</name>
    <dbReference type="NCBI Taxonomy" id="1141874"/>
    <lineage>
        <taxon>Bacteria</taxon>
        <taxon>Bacillati</taxon>
        <taxon>Actinomycetota</taxon>
        <taxon>Actinomycetes</taxon>
        <taxon>Kitasatosporales</taxon>
        <taxon>Streptomycetaceae</taxon>
        <taxon>Streptomyces</taxon>
    </lineage>
</organism>
<evidence type="ECO:0000313" key="9">
    <source>
        <dbReference type="Proteomes" id="UP000272474"/>
    </source>
</evidence>
<feature type="domain" description="Carbohydrate kinase PfkB" evidence="7">
    <location>
        <begin position="16"/>
        <end position="290"/>
    </location>
</feature>
<proteinExistence type="inferred from homology"/>
<evidence type="ECO:0000256" key="4">
    <source>
        <dbReference type="ARBA" id="ARBA00022777"/>
    </source>
</evidence>
<dbReference type="InterPro" id="IPR050306">
    <property type="entry name" value="PfkB_Carbo_kinase"/>
</dbReference>
<dbReference type="PANTHER" id="PTHR43085:SF1">
    <property type="entry name" value="PSEUDOURIDINE KINASE-RELATED"/>
    <property type="match status" value="1"/>
</dbReference>
<evidence type="ECO:0000256" key="2">
    <source>
        <dbReference type="ARBA" id="ARBA00022679"/>
    </source>
</evidence>
<name>A0A3A9YZC0_9ACTN</name>
<dbReference type="Proteomes" id="UP000272474">
    <property type="component" value="Unassembled WGS sequence"/>
</dbReference>
<dbReference type="PRINTS" id="PR00990">
    <property type="entry name" value="RIBOKINASE"/>
</dbReference>
<accession>A0A3A9YZC0</accession>
<dbReference type="OrthoDB" id="9808601at2"/>
<dbReference type="GO" id="GO:0005524">
    <property type="term" value="F:ATP binding"/>
    <property type="evidence" value="ECO:0007669"/>
    <property type="project" value="UniProtKB-KW"/>
</dbReference>
<keyword evidence="3" id="KW-0547">Nucleotide-binding</keyword>
<evidence type="ECO:0000313" key="8">
    <source>
        <dbReference type="EMBL" id="RKN40526.1"/>
    </source>
</evidence>
<evidence type="ECO:0000256" key="1">
    <source>
        <dbReference type="ARBA" id="ARBA00010688"/>
    </source>
</evidence>
<dbReference type="GO" id="GO:0006000">
    <property type="term" value="P:fructose metabolic process"/>
    <property type="evidence" value="ECO:0007669"/>
    <property type="project" value="UniProtKB-ARBA"/>
</dbReference>
<dbReference type="GO" id="GO:0008865">
    <property type="term" value="F:fructokinase activity"/>
    <property type="evidence" value="ECO:0007669"/>
    <property type="project" value="UniProtKB-ARBA"/>
</dbReference>
<evidence type="ECO:0000256" key="6">
    <source>
        <dbReference type="RuleBase" id="RU003704"/>
    </source>
</evidence>
<dbReference type="InterPro" id="IPR002173">
    <property type="entry name" value="Carboh/pur_kinase_PfkB_CS"/>
</dbReference>
<dbReference type="EMBL" id="RBAL01000010">
    <property type="protein sequence ID" value="RKN40526.1"/>
    <property type="molecule type" value="Genomic_DNA"/>
</dbReference>
<evidence type="ECO:0000259" key="7">
    <source>
        <dbReference type="Pfam" id="PF00294"/>
    </source>
</evidence>
<comment type="similarity">
    <text evidence="1 6">Belongs to the carbohydrate kinase PfkB family.</text>
</comment>
<keyword evidence="4 6" id="KW-0418">Kinase</keyword>
<evidence type="ECO:0000256" key="5">
    <source>
        <dbReference type="ARBA" id="ARBA00022840"/>
    </source>
</evidence>
<dbReference type="PANTHER" id="PTHR43085">
    <property type="entry name" value="HEXOKINASE FAMILY MEMBER"/>
    <property type="match status" value="1"/>
</dbReference>
<dbReference type="AlphaFoldDB" id="A0A3A9YZC0"/>
<dbReference type="InterPro" id="IPR002139">
    <property type="entry name" value="Ribo/fructo_kinase"/>
</dbReference>
<keyword evidence="5" id="KW-0067">ATP-binding</keyword>